<reference evidence="2" key="1">
    <citation type="submission" date="2017-06" db="EMBL/GenBank/DDBJ databases">
        <authorList>
            <person name="Varghese N."/>
            <person name="Submissions S."/>
        </authorList>
    </citation>
    <scope>NUCLEOTIDE SEQUENCE [LARGE SCALE GENOMIC DNA]</scope>
    <source>
        <strain evidence="2">DSM 44485</strain>
    </source>
</reference>
<dbReference type="Proteomes" id="UP000198420">
    <property type="component" value="Unassembled WGS sequence"/>
</dbReference>
<keyword evidence="2" id="KW-1185">Reference proteome</keyword>
<accession>A0A238UR83</accession>
<dbReference type="AlphaFoldDB" id="A0A238UR83"/>
<evidence type="ECO:0000313" key="1">
    <source>
        <dbReference type="EMBL" id="SNR23983.1"/>
    </source>
</evidence>
<organism evidence="1 2">
    <name type="scientific">Actinomadura mexicana</name>
    <dbReference type="NCBI Taxonomy" id="134959"/>
    <lineage>
        <taxon>Bacteria</taxon>
        <taxon>Bacillati</taxon>
        <taxon>Actinomycetota</taxon>
        <taxon>Actinomycetes</taxon>
        <taxon>Streptosporangiales</taxon>
        <taxon>Thermomonosporaceae</taxon>
        <taxon>Actinomadura</taxon>
    </lineage>
</organism>
<gene>
    <name evidence="1" type="ORF">SAMN06265355_101248</name>
</gene>
<sequence length="48" mass="5280">MLFLSFFAAVALQSRSCYPVASTDARAVVGPEKKPWFIGHHPCPGEFL</sequence>
<protein>
    <submittedName>
        <fullName evidence="1">Uncharacterized protein</fullName>
    </submittedName>
</protein>
<proteinExistence type="predicted"/>
<evidence type="ECO:0000313" key="2">
    <source>
        <dbReference type="Proteomes" id="UP000198420"/>
    </source>
</evidence>
<dbReference type="EMBL" id="FZNP01000001">
    <property type="protein sequence ID" value="SNR23983.1"/>
    <property type="molecule type" value="Genomic_DNA"/>
</dbReference>
<name>A0A238UR83_9ACTN</name>